<evidence type="ECO:0000313" key="9">
    <source>
        <dbReference type="Proteomes" id="UP000276437"/>
    </source>
</evidence>
<dbReference type="CDD" id="cd06171">
    <property type="entry name" value="Sigma70_r4"/>
    <property type="match status" value="1"/>
</dbReference>
<accession>A0A348AG60</accession>
<dbReference type="GO" id="GO:0006352">
    <property type="term" value="P:DNA-templated transcription initiation"/>
    <property type="evidence" value="ECO:0007669"/>
    <property type="project" value="InterPro"/>
</dbReference>
<dbReference type="InterPro" id="IPR013325">
    <property type="entry name" value="RNA_pol_sigma_r2"/>
</dbReference>
<dbReference type="GO" id="GO:0016987">
    <property type="term" value="F:sigma factor activity"/>
    <property type="evidence" value="ECO:0007669"/>
    <property type="project" value="UniProtKB-KW"/>
</dbReference>
<dbReference type="InterPro" id="IPR013249">
    <property type="entry name" value="RNA_pol_sigma70_r4_t2"/>
</dbReference>
<dbReference type="InterPro" id="IPR039425">
    <property type="entry name" value="RNA_pol_sigma-70-like"/>
</dbReference>
<dbReference type="SUPFAM" id="SSF88659">
    <property type="entry name" value="Sigma3 and sigma4 domains of RNA polymerase sigma factors"/>
    <property type="match status" value="1"/>
</dbReference>
<dbReference type="GO" id="GO:0003677">
    <property type="term" value="F:DNA binding"/>
    <property type="evidence" value="ECO:0007669"/>
    <property type="project" value="UniProtKB-KW"/>
</dbReference>
<dbReference type="Gene3D" id="1.10.10.10">
    <property type="entry name" value="Winged helix-like DNA-binding domain superfamily/Winged helix DNA-binding domain"/>
    <property type="match status" value="1"/>
</dbReference>
<dbReference type="AlphaFoldDB" id="A0A348AG60"/>
<dbReference type="Gene3D" id="1.10.1740.10">
    <property type="match status" value="1"/>
</dbReference>
<dbReference type="EMBL" id="AP018449">
    <property type="protein sequence ID" value="BBB90058.1"/>
    <property type="molecule type" value="Genomic_DNA"/>
</dbReference>
<evidence type="ECO:0000313" key="8">
    <source>
        <dbReference type="EMBL" id="BBB90058.1"/>
    </source>
</evidence>
<feature type="domain" description="RNA polymerase sigma factor 70 region 4 type 2" evidence="7">
    <location>
        <begin position="117"/>
        <end position="169"/>
    </location>
</feature>
<keyword evidence="5" id="KW-0804">Transcription</keyword>
<dbReference type="InterPro" id="IPR014284">
    <property type="entry name" value="RNA_pol_sigma-70_dom"/>
</dbReference>
<protein>
    <submittedName>
        <fullName evidence="8">ECF RNA polymerase sigma factor SigW</fullName>
    </submittedName>
</protein>
<keyword evidence="9" id="KW-1185">Reference proteome</keyword>
<feature type="domain" description="RNA polymerase sigma-70 region 2" evidence="6">
    <location>
        <begin position="13"/>
        <end position="76"/>
    </location>
</feature>
<dbReference type="InterPro" id="IPR007627">
    <property type="entry name" value="RNA_pol_sigma70_r2"/>
</dbReference>
<keyword evidence="2" id="KW-0805">Transcription regulation</keyword>
<comment type="similarity">
    <text evidence="1">Belongs to the sigma-70 factor family. ECF subfamily.</text>
</comment>
<organism evidence="8 9">
    <name type="scientific">Methylomusa anaerophila</name>
    <dbReference type="NCBI Taxonomy" id="1930071"/>
    <lineage>
        <taxon>Bacteria</taxon>
        <taxon>Bacillati</taxon>
        <taxon>Bacillota</taxon>
        <taxon>Negativicutes</taxon>
        <taxon>Selenomonadales</taxon>
        <taxon>Sporomusaceae</taxon>
        <taxon>Methylomusa</taxon>
    </lineage>
</organism>
<dbReference type="OrthoDB" id="9785675at2"/>
<evidence type="ECO:0000256" key="3">
    <source>
        <dbReference type="ARBA" id="ARBA00023082"/>
    </source>
</evidence>
<reference evidence="8 9" key="1">
    <citation type="journal article" date="2018" name="Int. J. Syst. Evol. Microbiol.">
        <title>Methylomusa anaerophila gen. nov., sp. nov., an anaerobic methanol-utilizing bacterium isolated from a microbial fuel cell.</title>
        <authorList>
            <person name="Amano N."/>
            <person name="Yamamuro A."/>
            <person name="Miyahara M."/>
            <person name="Kouzuma A."/>
            <person name="Abe T."/>
            <person name="Watanabe K."/>
        </authorList>
    </citation>
    <scope>NUCLEOTIDE SEQUENCE [LARGE SCALE GENOMIC DNA]</scope>
    <source>
        <strain evidence="8 9">MMFC1</strain>
    </source>
</reference>
<evidence type="ECO:0000256" key="1">
    <source>
        <dbReference type="ARBA" id="ARBA00010641"/>
    </source>
</evidence>
<dbReference type="Pfam" id="PF04542">
    <property type="entry name" value="Sigma70_r2"/>
    <property type="match status" value="1"/>
</dbReference>
<proteinExistence type="inferred from homology"/>
<dbReference type="PANTHER" id="PTHR43133">
    <property type="entry name" value="RNA POLYMERASE ECF-TYPE SIGMA FACTO"/>
    <property type="match status" value="1"/>
</dbReference>
<dbReference type="RefSeq" id="WP_126306504.1">
    <property type="nucleotide sequence ID" value="NZ_AP018449.1"/>
</dbReference>
<dbReference type="PANTHER" id="PTHR43133:SF8">
    <property type="entry name" value="RNA POLYMERASE SIGMA FACTOR HI_1459-RELATED"/>
    <property type="match status" value="1"/>
</dbReference>
<dbReference type="SUPFAM" id="SSF88946">
    <property type="entry name" value="Sigma2 domain of RNA polymerase sigma factors"/>
    <property type="match status" value="1"/>
</dbReference>
<dbReference type="NCBIfam" id="TIGR02937">
    <property type="entry name" value="sigma70-ECF"/>
    <property type="match status" value="1"/>
</dbReference>
<keyword evidence="4" id="KW-0238">DNA-binding</keyword>
<dbReference type="Pfam" id="PF08281">
    <property type="entry name" value="Sigma70_r4_2"/>
    <property type="match status" value="1"/>
</dbReference>
<name>A0A348AG60_9FIRM</name>
<sequence>MIRSELNFEQVYAIFQPRIYRYLERLIGINEVEDVTQEVFIKVGKALDKFGNKSQLSTWIYQIATNTAIDRMRSRSYKQDAITKYYPTDGELNEKNMCFANKPLSIEEQVIRKEMNECIQGYVAVLPENYRIVFVLSEMERFKVSEIAALLGLSVNTVKMRLHRAKKRLKELLLANCNFYRTECNELACEPKGPAARKIKPFSATRH</sequence>
<dbReference type="Proteomes" id="UP000276437">
    <property type="component" value="Chromosome"/>
</dbReference>
<evidence type="ECO:0000259" key="6">
    <source>
        <dbReference type="Pfam" id="PF04542"/>
    </source>
</evidence>
<dbReference type="InterPro" id="IPR013324">
    <property type="entry name" value="RNA_pol_sigma_r3/r4-like"/>
</dbReference>
<dbReference type="InterPro" id="IPR036388">
    <property type="entry name" value="WH-like_DNA-bd_sf"/>
</dbReference>
<evidence type="ECO:0000256" key="5">
    <source>
        <dbReference type="ARBA" id="ARBA00023163"/>
    </source>
</evidence>
<gene>
    <name evidence="8" type="primary">sigW</name>
    <name evidence="8" type="ORF">MAMMFC1_00706</name>
</gene>
<evidence type="ECO:0000259" key="7">
    <source>
        <dbReference type="Pfam" id="PF08281"/>
    </source>
</evidence>
<dbReference type="KEGG" id="mana:MAMMFC1_00706"/>
<evidence type="ECO:0000256" key="2">
    <source>
        <dbReference type="ARBA" id="ARBA00023015"/>
    </source>
</evidence>
<keyword evidence="3" id="KW-0731">Sigma factor</keyword>
<evidence type="ECO:0000256" key="4">
    <source>
        <dbReference type="ARBA" id="ARBA00023125"/>
    </source>
</evidence>